<evidence type="ECO:0000313" key="2">
    <source>
        <dbReference type="EnsemblPlants" id="TraesCS5A02G204000.1"/>
    </source>
</evidence>
<protein>
    <submittedName>
        <fullName evidence="2">Uncharacterized protein</fullName>
    </submittedName>
</protein>
<dbReference type="Proteomes" id="UP000019116">
    <property type="component" value="Chromosome 5A"/>
</dbReference>
<dbReference type="Gramene" id="TraesCS5A03G0528400.1">
    <property type="protein sequence ID" value="TraesCS5A03G0528400.1.CDS"/>
    <property type="gene ID" value="TraesCS5A03G0528400"/>
</dbReference>
<keyword evidence="3" id="KW-1185">Reference proteome</keyword>
<dbReference type="Gramene" id="TraesROB_scaffold_018748_01G000100.1">
    <property type="protein sequence ID" value="TraesROB_scaffold_018748_01G000100.1"/>
    <property type="gene ID" value="TraesROB_scaffold_018748_01G000100"/>
</dbReference>
<reference evidence="2" key="2">
    <citation type="submission" date="2018-10" db="UniProtKB">
        <authorList>
            <consortium name="EnsemblPlants"/>
        </authorList>
    </citation>
    <scope>IDENTIFICATION</scope>
</reference>
<dbReference type="Gramene" id="TraesRN5A0100543100.1">
    <property type="protein sequence ID" value="TraesRN5A0100543100.1"/>
    <property type="gene ID" value="TraesRN5A0100543100"/>
</dbReference>
<dbReference type="EnsemblPlants" id="TraesCS5A02G204000.1">
    <property type="protein sequence ID" value="TraesCS5A02G204000.1"/>
    <property type="gene ID" value="TraesCS5A02G204000"/>
</dbReference>
<dbReference type="Gramene" id="TraesCS5A02G204000.1">
    <property type="protein sequence ID" value="TraesCS5A02G204000.1"/>
    <property type="gene ID" value="TraesCS5A02G204000"/>
</dbReference>
<proteinExistence type="predicted"/>
<dbReference type="Gramene" id="TraesJUL5A03G02686880.1">
    <property type="protein sequence ID" value="TraesJUL5A03G02686880.1"/>
    <property type="gene ID" value="TraesJUL5A03G02686880"/>
</dbReference>
<dbReference type="AlphaFoldDB" id="A0A3B6KIZ9"/>
<dbReference type="Gramene" id="TraesNOR5A03G02688400.1">
    <property type="protein sequence ID" value="TraesNOR5A03G02688400.1"/>
    <property type="gene ID" value="TraesNOR5A03G02688400"/>
</dbReference>
<evidence type="ECO:0000313" key="3">
    <source>
        <dbReference type="Proteomes" id="UP000019116"/>
    </source>
</evidence>
<dbReference type="Gramene" id="TraesCLE_scaffold_111563_01G000100.1">
    <property type="protein sequence ID" value="TraesCLE_scaffold_111563_01G000100.1"/>
    <property type="gene ID" value="TraesCLE_scaffold_111563_01G000100"/>
</dbReference>
<sequence length="94" mass="9965">MANDPPILALPEDRAASHPKRSVALSILVAGASPELLMGLSGVALHSKHPGGPSSIGGGRSRWGQRQLRHGLAFPPSREQTTGGRRRSERRENG</sequence>
<accession>A0A3B6KIZ9</accession>
<organism evidence="2">
    <name type="scientific">Triticum aestivum</name>
    <name type="common">Wheat</name>
    <dbReference type="NCBI Taxonomy" id="4565"/>
    <lineage>
        <taxon>Eukaryota</taxon>
        <taxon>Viridiplantae</taxon>
        <taxon>Streptophyta</taxon>
        <taxon>Embryophyta</taxon>
        <taxon>Tracheophyta</taxon>
        <taxon>Spermatophyta</taxon>
        <taxon>Magnoliopsida</taxon>
        <taxon>Liliopsida</taxon>
        <taxon>Poales</taxon>
        <taxon>Poaceae</taxon>
        <taxon>BOP clade</taxon>
        <taxon>Pooideae</taxon>
        <taxon>Triticodae</taxon>
        <taxon>Triticeae</taxon>
        <taxon>Triticinae</taxon>
        <taxon>Triticum</taxon>
    </lineage>
</organism>
<dbReference type="Gramene" id="TraesSYM5A03G02696030.1">
    <property type="protein sequence ID" value="TraesSYM5A03G02696030.1"/>
    <property type="gene ID" value="TraesSYM5A03G02696030"/>
</dbReference>
<dbReference type="Gramene" id="TraesCAD_scaffold_094088_01G000100.1">
    <property type="protein sequence ID" value="TraesCAD_scaffold_094088_01G000100.1"/>
    <property type="gene ID" value="TraesCAD_scaffold_094088_01G000100"/>
</dbReference>
<dbReference type="Gramene" id="TraesPARA_EIv1.0_1577040.1">
    <property type="protein sequence ID" value="TraesPARA_EIv1.0_1577040.1.CDS"/>
    <property type="gene ID" value="TraesPARA_EIv1.0_1577040"/>
</dbReference>
<name>A0A3B6KIZ9_WHEAT</name>
<dbReference type="Gramene" id="TraesARI5A03G02708710.1">
    <property type="protein sequence ID" value="TraesARI5A03G02708710.1"/>
    <property type="gene ID" value="TraesARI5A03G02708710"/>
</dbReference>
<dbReference type="Gramene" id="TraesJAG5A03G02667880.1">
    <property type="protein sequence ID" value="TraesJAG5A03G02667880.1"/>
    <property type="gene ID" value="TraesJAG5A03G02667880"/>
</dbReference>
<dbReference type="Gramene" id="TraesSTA5A03G02657500.1">
    <property type="protein sequence ID" value="TraesSTA5A03G02657500.1"/>
    <property type="gene ID" value="TraesSTA5A03G02657500"/>
</dbReference>
<dbReference type="Gramene" id="TraesWEE_scaffold_102560_01G000100.1">
    <property type="protein sequence ID" value="TraesWEE_scaffold_102560_01G000100.1"/>
    <property type="gene ID" value="TraesWEE_scaffold_102560_01G000100"/>
</dbReference>
<reference evidence="2" key="1">
    <citation type="submission" date="2018-08" db="EMBL/GenBank/DDBJ databases">
        <authorList>
            <person name="Rossello M."/>
        </authorList>
    </citation>
    <scope>NUCLEOTIDE SEQUENCE [LARGE SCALE GENOMIC DNA]</scope>
    <source>
        <strain evidence="2">cv. Chinese Spring</strain>
    </source>
</reference>
<evidence type="ECO:0000256" key="1">
    <source>
        <dbReference type="SAM" id="MobiDB-lite"/>
    </source>
</evidence>
<feature type="region of interest" description="Disordered" evidence="1">
    <location>
        <begin position="46"/>
        <end position="94"/>
    </location>
</feature>
<dbReference type="Gramene" id="TraesMAC5A03G02665120.1">
    <property type="protein sequence ID" value="TraesMAC5A03G02665120.1"/>
    <property type="gene ID" value="TraesMAC5A03G02665120"/>
</dbReference>